<dbReference type="Gene3D" id="1.10.630.10">
    <property type="entry name" value="Cytochrome P450"/>
    <property type="match status" value="1"/>
</dbReference>
<keyword evidence="9" id="KW-0503">Monooxygenase</keyword>
<evidence type="ECO:0000256" key="6">
    <source>
        <dbReference type="ARBA" id="ARBA00022989"/>
    </source>
</evidence>
<evidence type="ECO:0000256" key="8">
    <source>
        <dbReference type="ARBA" id="ARBA00023004"/>
    </source>
</evidence>
<dbReference type="InterPro" id="IPR001128">
    <property type="entry name" value="Cyt_P450"/>
</dbReference>
<evidence type="ECO:0000256" key="2">
    <source>
        <dbReference type="ARBA" id="ARBA00010617"/>
    </source>
</evidence>
<comment type="similarity">
    <text evidence="2">Belongs to the cytochrome P450 family.</text>
</comment>
<proteinExistence type="inferred from homology"/>
<dbReference type="PANTHER" id="PTHR47950">
    <property type="entry name" value="CYTOCHROME P450, FAMILY 76, SUBFAMILY C, POLYPEPTIDE 5-RELATED"/>
    <property type="match status" value="1"/>
</dbReference>
<keyword evidence="10" id="KW-0472">Membrane</keyword>
<name>A0ABD1VKT5_9LAMI</name>
<dbReference type="AlphaFoldDB" id="A0ABD1VKT5"/>
<evidence type="ECO:0000313" key="12">
    <source>
        <dbReference type="Proteomes" id="UP001604277"/>
    </source>
</evidence>
<evidence type="ECO:0000256" key="5">
    <source>
        <dbReference type="ARBA" id="ARBA00022723"/>
    </source>
</evidence>
<comment type="subcellular location">
    <subcellularLocation>
        <location evidence="1">Membrane</location>
    </subcellularLocation>
</comment>
<evidence type="ECO:0008006" key="13">
    <source>
        <dbReference type="Google" id="ProtNLM"/>
    </source>
</evidence>
<gene>
    <name evidence="11" type="ORF">Fot_19355</name>
</gene>
<evidence type="ECO:0000256" key="9">
    <source>
        <dbReference type="ARBA" id="ARBA00023033"/>
    </source>
</evidence>
<evidence type="ECO:0000256" key="1">
    <source>
        <dbReference type="ARBA" id="ARBA00004370"/>
    </source>
</evidence>
<accession>A0ABD1VKT5</accession>
<comment type="caution">
    <text evidence="11">The sequence shown here is derived from an EMBL/GenBank/DDBJ whole genome shotgun (WGS) entry which is preliminary data.</text>
</comment>
<keyword evidence="7" id="KW-0560">Oxidoreductase</keyword>
<organism evidence="11 12">
    <name type="scientific">Forsythia ovata</name>
    <dbReference type="NCBI Taxonomy" id="205694"/>
    <lineage>
        <taxon>Eukaryota</taxon>
        <taxon>Viridiplantae</taxon>
        <taxon>Streptophyta</taxon>
        <taxon>Embryophyta</taxon>
        <taxon>Tracheophyta</taxon>
        <taxon>Spermatophyta</taxon>
        <taxon>Magnoliopsida</taxon>
        <taxon>eudicotyledons</taxon>
        <taxon>Gunneridae</taxon>
        <taxon>Pentapetalae</taxon>
        <taxon>asterids</taxon>
        <taxon>lamiids</taxon>
        <taxon>Lamiales</taxon>
        <taxon>Oleaceae</taxon>
        <taxon>Forsythieae</taxon>
        <taxon>Forsythia</taxon>
    </lineage>
</organism>
<keyword evidence="3" id="KW-0349">Heme</keyword>
<sequence length="431" mass="47716">MMRRLKLCLECHNYGWKTYSLISINFVEKDLRGAWYIQYVAEEIKRLFNDSHHEYCNVKTWTQQTVGPDSRHVGPTIDFWHSIHMAPSLEASLPAGPSHLSTAPSYISSLLPTPILSVSQSLDVSRPVDPSIVPSSHVGPATDLLQTSAFAYDYSLHDRLLTIAGPTGSLPLAVDHYAESRSVIDPVYGSSLHDRPAISVGPTSTLAHSEFFDPLLDHMIAAPRAGVCLDDTIDSNPDTSPLLDCRDNTSSKPGPLRQEKLQNLCDYVHECSVNHKLVDIGKAAFIASLNLMSATLFSGDGAQYNSDSTQELKETIVGMAKILATPNFADFFPVLKSIDPQRIKHESKRYFGKAYSILENMINQRLKLSAESLDSVVKNDFLQALLDYSRNNSSEYPSDHIKHLLLDLFAGGTEAAATTVVWIMTELIRNP</sequence>
<dbReference type="GO" id="GO:0046872">
    <property type="term" value="F:metal ion binding"/>
    <property type="evidence" value="ECO:0007669"/>
    <property type="project" value="UniProtKB-KW"/>
</dbReference>
<dbReference type="Pfam" id="PF00067">
    <property type="entry name" value="p450"/>
    <property type="match status" value="1"/>
</dbReference>
<keyword evidence="4" id="KW-0812">Transmembrane</keyword>
<evidence type="ECO:0000256" key="4">
    <source>
        <dbReference type="ARBA" id="ARBA00022692"/>
    </source>
</evidence>
<evidence type="ECO:0000256" key="7">
    <source>
        <dbReference type="ARBA" id="ARBA00023002"/>
    </source>
</evidence>
<evidence type="ECO:0000256" key="3">
    <source>
        <dbReference type="ARBA" id="ARBA00022617"/>
    </source>
</evidence>
<keyword evidence="6" id="KW-1133">Transmembrane helix</keyword>
<evidence type="ECO:0000313" key="11">
    <source>
        <dbReference type="EMBL" id="KAL2537964.1"/>
    </source>
</evidence>
<keyword evidence="5" id="KW-0479">Metal-binding</keyword>
<dbReference type="GO" id="GO:0004497">
    <property type="term" value="F:monooxygenase activity"/>
    <property type="evidence" value="ECO:0007669"/>
    <property type="project" value="UniProtKB-KW"/>
</dbReference>
<keyword evidence="8" id="KW-0408">Iron</keyword>
<dbReference type="InterPro" id="IPR036396">
    <property type="entry name" value="Cyt_P450_sf"/>
</dbReference>
<reference evidence="12" key="1">
    <citation type="submission" date="2024-07" db="EMBL/GenBank/DDBJ databases">
        <title>Two chromosome-level genome assemblies of Korean endemic species Abeliophyllum distichum and Forsythia ovata (Oleaceae).</title>
        <authorList>
            <person name="Jang H."/>
        </authorList>
    </citation>
    <scope>NUCLEOTIDE SEQUENCE [LARGE SCALE GENOMIC DNA]</scope>
</reference>
<protein>
    <recommendedName>
        <fullName evidence="13">Cytochrome P450</fullName>
    </recommendedName>
</protein>
<evidence type="ECO:0000256" key="10">
    <source>
        <dbReference type="ARBA" id="ARBA00023136"/>
    </source>
</evidence>
<dbReference type="Proteomes" id="UP001604277">
    <property type="component" value="Unassembled WGS sequence"/>
</dbReference>
<dbReference type="EMBL" id="JBFOLJ010000005">
    <property type="protein sequence ID" value="KAL2537964.1"/>
    <property type="molecule type" value="Genomic_DNA"/>
</dbReference>
<dbReference type="PANTHER" id="PTHR47950:SF4">
    <property type="entry name" value="GERANIOL 8-HYDROXYLASE-LIKE"/>
    <property type="match status" value="1"/>
</dbReference>
<dbReference type="GO" id="GO:0016020">
    <property type="term" value="C:membrane"/>
    <property type="evidence" value="ECO:0007669"/>
    <property type="project" value="UniProtKB-SubCell"/>
</dbReference>
<dbReference type="SUPFAM" id="SSF48264">
    <property type="entry name" value="Cytochrome P450"/>
    <property type="match status" value="1"/>
</dbReference>
<keyword evidence="12" id="KW-1185">Reference proteome</keyword>